<dbReference type="InterPro" id="IPR004088">
    <property type="entry name" value="KH_dom_type_1"/>
</dbReference>
<keyword evidence="3" id="KW-0175">Coiled coil</keyword>
<name>A0AAX4K3E6_9TREE</name>
<dbReference type="PANTHER" id="PTHR10627:SF31">
    <property type="entry name" value="DODECA-SATELLITE-BINDING PROTEIN 1, ISOFORM A"/>
    <property type="match status" value="1"/>
</dbReference>
<feature type="region of interest" description="Disordered" evidence="4">
    <location>
        <begin position="1"/>
        <end position="54"/>
    </location>
</feature>
<evidence type="ECO:0000256" key="1">
    <source>
        <dbReference type="ARBA" id="ARBA00022737"/>
    </source>
</evidence>
<feature type="domain" description="K Homology" evidence="5">
    <location>
        <begin position="536"/>
        <end position="609"/>
    </location>
</feature>
<keyword evidence="1" id="KW-0677">Repeat</keyword>
<feature type="compositionally biased region" description="Basic and acidic residues" evidence="4">
    <location>
        <begin position="219"/>
        <end position="238"/>
    </location>
</feature>
<feature type="domain" description="K Homology" evidence="5">
    <location>
        <begin position="716"/>
        <end position="794"/>
    </location>
</feature>
<dbReference type="RefSeq" id="XP_066078450.1">
    <property type="nucleotide sequence ID" value="XM_066222353.1"/>
</dbReference>
<evidence type="ECO:0000259" key="5">
    <source>
        <dbReference type="SMART" id="SM00322"/>
    </source>
</evidence>
<dbReference type="PROSITE" id="PS50084">
    <property type="entry name" value="KH_TYPE_1"/>
    <property type="match status" value="10"/>
</dbReference>
<dbReference type="PANTHER" id="PTHR10627">
    <property type="entry name" value="SCP160"/>
    <property type="match status" value="1"/>
</dbReference>
<feature type="domain" description="K Homology" evidence="5">
    <location>
        <begin position="628"/>
        <end position="707"/>
    </location>
</feature>
<feature type="compositionally biased region" description="Acidic residues" evidence="4">
    <location>
        <begin position="240"/>
        <end position="250"/>
    </location>
</feature>
<dbReference type="CDD" id="cd22408">
    <property type="entry name" value="KH-I_Vigilin_rpt4"/>
    <property type="match status" value="1"/>
</dbReference>
<organism evidence="6 7">
    <name type="scientific">Kwoniella dendrophila CBS 6074</name>
    <dbReference type="NCBI Taxonomy" id="1295534"/>
    <lineage>
        <taxon>Eukaryota</taxon>
        <taxon>Fungi</taxon>
        <taxon>Dikarya</taxon>
        <taxon>Basidiomycota</taxon>
        <taxon>Agaricomycotina</taxon>
        <taxon>Tremellomycetes</taxon>
        <taxon>Tremellales</taxon>
        <taxon>Cryptococcaceae</taxon>
        <taxon>Kwoniella</taxon>
    </lineage>
</organism>
<evidence type="ECO:0000313" key="7">
    <source>
        <dbReference type="Proteomes" id="UP001355207"/>
    </source>
</evidence>
<feature type="region of interest" description="Disordered" evidence="4">
    <location>
        <begin position="1171"/>
        <end position="1194"/>
    </location>
</feature>
<dbReference type="GO" id="GO:0003729">
    <property type="term" value="F:mRNA binding"/>
    <property type="evidence" value="ECO:0007669"/>
    <property type="project" value="TreeGrafter"/>
</dbReference>
<evidence type="ECO:0000313" key="6">
    <source>
        <dbReference type="EMBL" id="WWC91688.1"/>
    </source>
</evidence>
<dbReference type="Gene3D" id="3.30.1370.10">
    <property type="entry name" value="K Homology domain, type 1"/>
    <property type="match status" value="11"/>
</dbReference>
<feature type="region of interest" description="Disordered" evidence="4">
    <location>
        <begin position="667"/>
        <end position="687"/>
    </location>
</feature>
<feature type="domain" description="K Homology" evidence="5">
    <location>
        <begin position="183"/>
        <end position="275"/>
    </location>
</feature>
<dbReference type="Proteomes" id="UP001355207">
    <property type="component" value="Chromosome 9"/>
</dbReference>
<protein>
    <recommendedName>
        <fullName evidence="5">K Homology domain-containing protein</fullName>
    </recommendedName>
</protein>
<dbReference type="SMART" id="SM00322">
    <property type="entry name" value="KH"/>
    <property type="match status" value="11"/>
</dbReference>
<reference evidence="6 7" key="1">
    <citation type="submission" date="2024-01" db="EMBL/GenBank/DDBJ databases">
        <title>Comparative genomics of Cryptococcus and Kwoniella reveals pathogenesis evolution and contrasting modes of karyotype evolution via chromosome fusion or intercentromeric recombination.</title>
        <authorList>
            <person name="Coelho M.A."/>
            <person name="David-Palma M."/>
            <person name="Shea T."/>
            <person name="Bowers K."/>
            <person name="McGinley-Smith S."/>
            <person name="Mohammad A.W."/>
            <person name="Gnirke A."/>
            <person name="Yurkov A.M."/>
            <person name="Nowrousian M."/>
            <person name="Sun S."/>
            <person name="Cuomo C.A."/>
            <person name="Heitman J."/>
        </authorList>
    </citation>
    <scope>NUCLEOTIDE SEQUENCE [LARGE SCALE GENOMIC DNA]</scope>
    <source>
        <strain evidence="6 7">CBS 6074</strain>
    </source>
</reference>
<feature type="compositionally biased region" description="Polar residues" evidence="4">
    <location>
        <begin position="39"/>
        <end position="51"/>
    </location>
</feature>
<feature type="compositionally biased region" description="Low complexity" evidence="4">
    <location>
        <begin position="668"/>
        <end position="677"/>
    </location>
</feature>
<proteinExistence type="predicted"/>
<feature type="region of interest" description="Disordered" evidence="4">
    <location>
        <begin position="219"/>
        <end position="261"/>
    </location>
</feature>
<dbReference type="SUPFAM" id="SSF54791">
    <property type="entry name" value="Eukaryotic type KH-domain (KH-domain type I)"/>
    <property type="match status" value="10"/>
</dbReference>
<feature type="domain" description="K Homology" evidence="5">
    <location>
        <begin position="1266"/>
        <end position="1331"/>
    </location>
</feature>
<feature type="coiled-coil region" evidence="3">
    <location>
        <begin position="358"/>
        <end position="385"/>
    </location>
</feature>
<evidence type="ECO:0000256" key="3">
    <source>
        <dbReference type="SAM" id="Coils"/>
    </source>
</evidence>
<dbReference type="CDD" id="cd00105">
    <property type="entry name" value="KH-I"/>
    <property type="match status" value="2"/>
</dbReference>
<feature type="region of interest" description="Disordered" evidence="4">
    <location>
        <begin position="1116"/>
        <end position="1143"/>
    </location>
</feature>
<feature type="region of interest" description="Disordered" evidence="4">
    <location>
        <begin position="82"/>
        <end position="116"/>
    </location>
</feature>
<accession>A0AAX4K3E6</accession>
<dbReference type="GeneID" id="91097303"/>
<keyword evidence="2" id="KW-0694">RNA-binding</keyword>
<gene>
    <name evidence="6" type="ORF">L201_006634</name>
</gene>
<feature type="domain" description="K Homology" evidence="5">
    <location>
        <begin position="378"/>
        <end position="443"/>
    </location>
</feature>
<feature type="domain" description="K Homology" evidence="5">
    <location>
        <begin position="280"/>
        <end position="373"/>
    </location>
</feature>
<evidence type="ECO:0000256" key="2">
    <source>
        <dbReference type="PROSITE-ProRule" id="PRU00117"/>
    </source>
</evidence>
<dbReference type="InterPro" id="IPR004087">
    <property type="entry name" value="KH_dom"/>
</dbReference>
<dbReference type="Pfam" id="PF00013">
    <property type="entry name" value="KH_1"/>
    <property type="match status" value="8"/>
</dbReference>
<dbReference type="InterPro" id="IPR036612">
    <property type="entry name" value="KH_dom_type_1_sf"/>
</dbReference>
<sequence>MAFSAAELQKRHGLEGAPDPFPSLGGSTAPAPSTAAKKLNNNGPSTASVDTSSEDAFPSLGASAAPATNITKPAISAWASKPTTVKSTGGKAKAANITSGGLGRVGTPTATSHPFSDSFSIPAADLVQGQTLQETVKKVRDQTGVIVESSTQMRTGLKTFLLRGTDQKKLIIARRLIERGLSKPVTIQVEVPITTLGTIIGPKGATLKSITDATQVKIDVPRRDTLPSYDPKDNKSDNGLDSDDEEDDEPQVPISVTGPSAACQDAKNRILSLISHKTSQTSTSIKTIPSSYYPFIAGPKGTKAKQLEEEIGGGEVKIHVPPPAVWKALEKQSQGELTEENETLPKDRDLSIKVKGEKEKVKAVVQEILKQYETLNESLRELKISIPKRQHRFLVGSSADEILIETGCIVELPPVDDPSDQCVIRGPQPSLIPALTQVMDKANAIAVEMVDVVTLHRPNTSDPLSHAKKVLKYLLRTSKLRSISESNGNGDVKIYPPFASAVTNTGTVIIEIVGEDKSKVSKVKDEVATLVKSILPSGTITVEIDHLIHSLLIGKKGSRISQFEQQNNVTTVFPSTKEREEESSEVTLIYTGPLENLPQDKKSRDSKLKEILASASKALQDLAKDAADLKTQTLNIEKKWHRFIIGSGGTVLNALIGEDQLVNVKVGSQSTNNNSKSNKTEDEDVVTVRGPSTEVDRVVTQIKQIVEDAKNDDIVNGFTIEFNVLKQYVPHLVGTSGATINKLRETLGVRVNFDDDESATTAKKGSKKPVVHCKIVGRKEAVEEAKRRLDAQIEKLEDETTEIVIIKRAIQPALIGSGGKYAIRLEEKYGVKLSFPRDNKEGKESNQNPDEVTIRGGKKGVALAKAELLEAYQYENESRQEITFKIPTKSIAQIVGKGGSTINKIKDETNTQIDIEKQSTAPAEKTNITVRGDKKSIEQAKKSILELVEEIGDEIEDELEIDQKYHRSLIGQGGSNLKDIIQTAGGPQEGYKQSGLITFPKSGDENMSLVKFRGDSKLIKKIKAELEKQLSTLKETIIVGVVVPQSQHASKIGRGGSALQDLQRKTGALIHFPGSRQYASVGEIENASELGDAPEGDIVKVIGTKEVVAKATELLQVSNERPARTDSRQGRSTPQNDYPSKSLSIPTKYYHAIAEQRNLIQQIRNVGAFITIPNAPPKPTHPKPSAASNGNGNDLAAKTARIDLSGGNDDTDDSLLDLEVGWELTDNYQNSQDGEQDWSVRAKEPKDLEKAIEVLENAVEKAKSATHVGLLTGVPRSAFPRIIGSKGATISRIRLETGADVQVSKDDDLITITGDETSVLQAKDSILTIVSRPGRNDRY</sequence>
<feature type="domain" description="K Homology" evidence="5">
    <location>
        <begin position="953"/>
        <end position="1031"/>
    </location>
</feature>
<feature type="domain" description="K Homology" evidence="5">
    <location>
        <begin position="798"/>
        <end position="873"/>
    </location>
</feature>
<feature type="compositionally biased region" description="Polar residues" evidence="4">
    <location>
        <begin position="1130"/>
        <end position="1143"/>
    </location>
</feature>
<dbReference type="GO" id="GO:0005737">
    <property type="term" value="C:cytoplasm"/>
    <property type="evidence" value="ECO:0007669"/>
    <property type="project" value="TreeGrafter"/>
</dbReference>
<feature type="domain" description="K Homology" evidence="5">
    <location>
        <begin position="1035"/>
        <end position="1120"/>
    </location>
</feature>
<feature type="domain" description="K Homology" evidence="5">
    <location>
        <begin position="878"/>
        <end position="949"/>
    </location>
</feature>
<feature type="coiled-coil region" evidence="3">
    <location>
        <begin position="612"/>
        <end position="639"/>
    </location>
</feature>
<dbReference type="EMBL" id="CP144106">
    <property type="protein sequence ID" value="WWC91688.1"/>
    <property type="molecule type" value="Genomic_DNA"/>
</dbReference>
<evidence type="ECO:0000256" key="4">
    <source>
        <dbReference type="SAM" id="MobiDB-lite"/>
    </source>
</evidence>
<keyword evidence="7" id="KW-1185">Reference proteome</keyword>